<dbReference type="EMBL" id="FRAP01000021">
    <property type="protein sequence ID" value="SHL20850.1"/>
    <property type="molecule type" value="Genomic_DNA"/>
</dbReference>
<sequence length="200" mass="21110">MDIPAKPFRFGVVATPHAGPDRWIATARRVEELGYTTLLMPDGIQLPSPFPALAIAAQATQELRVGTFVLAAPLRTPYQAAYEAHSLSVLTAGRFDLGIGTGRPVVERQAATVGLPFGTAAERRAQVERTIATLRELDGDAHRTPVLMAARGPKALRLAARLADTVTLAADARAGRSEVAAMAAAVRTAPGSAPRTSNWP</sequence>
<dbReference type="InterPro" id="IPR011251">
    <property type="entry name" value="Luciferase-like_dom"/>
</dbReference>
<dbReference type="PANTHER" id="PTHR43244:SF2">
    <property type="entry name" value="CONSERVED HYPOTHETICAL ALANINE AND PROLINE-RICH PROTEIN"/>
    <property type="match status" value="1"/>
</dbReference>
<dbReference type="AlphaFoldDB" id="A0A1M6YRS7"/>
<proteinExistence type="predicted"/>
<protein>
    <submittedName>
        <fullName evidence="2">Luciferase-like monooxygenase</fullName>
    </submittedName>
</protein>
<dbReference type="InterPro" id="IPR036661">
    <property type="entry name" value="Luciferase-like_sf"/>
</dbReference>
<name>A0A1M6YRS7_PSETH</name>
<accession>A0A1M6YRS7</accession>
<feature type="domain" description="Luciferase-like" evidence="1">
    <location>
        <begin position="15"/>
        <end position="187"/>
    </location>
</feature>
<dbReference type="Gene3D" id="3.20.20.30">
    <property type="entry name" value="Luciferase-like domain"/>
    <property type="match status" value="1"/>
</dbReference>
<evidence type="ECO:0000259" key="1">
    <source>
        <dbReference type="Pfam" id="PF00296"/>
    </source>
</evidence>
<evidence type="ECO:0000313" key="2">
    <source>
        <dbReference type="EMBL" id="SHL20850.1"/>
    </source>
</evidence>
<dbReference type="SUPFAM" id="SSF51679">
    <property type="entry name" value="Bacterial luciferase-like"/>
    <property type="match status" value="1"/>
</dbReference>
<gene>
    <name evidence="2" type="ORF">SAMN05443637_12117</name>
</gene>
<dbReference type="GO" id="GO:0004497">
    <property type="term" value="F:monooxygenase activity"/>
    <property type="evidence" value="ECO:0007669"/>
    <property type="project" value="UniProtKB-KW"/>
</dbReference>
<dbReference type="PANTHER" id="PTHR43244">
    <property type="match status" value="1"/>
</dbReference>
<dbReference type="Pfam" id="PF00296">
    <property type="entry name" value="Bac_luciferase"/>
    <property type="match status" value="1"/>
</dbReference>
<dbReference type="STRING" id="1848.SAMN05443637_12117"/>
<keyword evidence="3" id="KW-1185">Reference proteome</keyword>
<dbReference type="InterPro" id="IPR050564">
    <property type="entry name" value="F420-G6PD/mer"/>
</dbReference>
<keyword evidence="2" id="KW-0503">Monooxygenase</keyword>
<reference evidence="2 3" key="1">
    <citation type="submission" date="2016-11" db="EMBL/GenBank/DDBJ databases">
        <authorList>
            <person name="Jaros S."/>
            <person name="Januszkiewicz K."/>
            <person name="Wedrychowicz H."/>
        </authorList>
    </citation>
    <scope>NUCLEOTIDE SEQUENCE [LARGE SCALE GENOMIC DNA]</scope>
    <source>
        <strain evidence="2 3">DSM 43832</strain>
    </source>
</reference>
<keyword evidence="2" id="KW-0560">Oxidoreductase</keyword>
<organism evidence="2 3">
    <name type="scientific">Pseudonocardia thermophila</name>
    <dbReference type="NCBI Taxonomy" id="1848"/>
    <lineage>
        <taxon>Bacteria</taxon>
        <taxon>Bacillati</taxon>
        <taxon>Actinomycetota</taxon>
        <taxon>Actinomycetes</taxon>
        <taxon>Pseudonocardiales</taxon>
        <taxon>Pseudonocardiaceae</taxon>
        <taxon>Pseudonocardia</taxon>
    </lineage>
</organism>
<dbReference type="Proteomes" id="UP000184363">
    <property type="component" value="Unassembled WGS sequence"/>
</dbReference>
<evidence type="ECO:0000313" key="3">
    <source>
        <dbReference type="Proteomes" id="UP000184363"/>
    </source>
</evidence>
<dbReference type="GO" id="GO:0016705">
    <property type="term" value="F:oxidoreductase activity, acting on paired donors, with incorporation or reduction of molecular oxygen"/>
    <property type="evidence" value="ECO:0007669"/>
    <property type="project" value="InterPro"/>
</dbReference>